<feature type="compositionally biased region" description="Polar residues" evidence="9">
    <location>
        <begin position="485"/>
        <end position="495"/>
    </location>
</feature>
<dbReference type="InterPro" id="IPR001841">
    <property type="entry name" value="Znf_RING"/>
</dbReference>
<proteinExistence type="predicted"/>
<dbReference type="SMART" id="SM00184">
    <property type="entry name" value="RING"/>
    <property type="match status" value="1"/>
</dbReference>
<dbReference type="GO" id="GO:0016567">
    <property type="term" value="P:protein ubiquitination"/>
    <property type="evidence" value="ECO:0007669"/>
    <property type="project" value="UniProtKB-ARBA"/>
</dbReference>
<keyword evidence="12" id="KW-1185">Reference proteome</keyword>
<name>E9EMN0_METRA</name>
<keyword evidence="3" id="KW-0808">Transferase</keyword>
<evidence type="ECO:0000256" key="1">
    <source>
        <dbReference type="ARBA" id="ARBA00000900"/>
    </source>
</evidence>
<dbReference type="FunFam" id="3.30.40.10:FF:000127">
    <property type="entry name" value="E3 ubiquitin-protein ligase RNF181"/>
    <property type="match status" value="1"/>
</dbReference>
<evidence type="ECO:0000256" key="8">
    <source>
        <dbReference type="PROSITE-ProRule" id="PRU00175"/>
    </source>
</evidence>
<dbReference type="GO" id="GO:0061630">
    <property type="term" value="F:ubiquitin protein ligase activity"/>
    <property type="evidence" value="ECO:0007669"/>
    <property type="project" value="UniProtKB-EC"/>
</dbReference>
<dbReference type="AlphaFoldDB" id="E9EMN0"/>
<dbReference type="SUPFAM" id="SSF57850">
    <property type="entry name" value="RING/U-box"/>
    <property type="match status" value="1"/>
</dbReference>
<feature type="region of interest" description="Disordered" evidence="9">
    <location>
        <begin position="469"/>
        <end position="571"/>
    </location>
</feature>
<dbReference type="InterPro" id="IPR013083">
    <property type="entry name" value="Znf_RING/FYVE/PHD"/>
</dbReference>
<protein>
    <recommendedName>
        <fullName evidence="2">RING-type E3 ubiquitin transferase</fullName>
        <ecNumber evidence="2">2.3.2.27</ecNumber>
    </recommendedName>
</protein>
<gene>
    <name evidence="11" type="ORF">MAA_01123</name>
</gene>
<dbReference type="RefSeq" id="XP_007817312.1">
    <property type="nucleotide sequence ID" value="XM_007819121.1"/>
</dbReference>
<dbReference type="PROSITE" id="PS50089">
    <property type="entry name" value="ZF_RING_2"/>
    <property type="match status" value="1"/>
</dbReference>
<evidence type="ECO:0000256" key="9">
    <source>
        <dbReference type="SAM" id="MobiDB-lite"/>
    </source>
</evidence>
<dbReference type="HOGENOM" id="CLU_021597_1_1_1"/>
<feature type="region of interest" description="Disordered" evidence="9">
    <location>
        <begin position="156"/>
        <end position="193"/>
    </location>
</feature>
<organism evidence="11 12">
    <name type="scientific">Metarhizium robertsii (strain ARSEF 23 / ATCC MYA-3075)</name>
    <name type="common">Metarhizium anisopliae (strain ARSEF 23)</name>
    <dbReference type="NCBI Taxonomy" id="655844"/>
    <lineage>
        <taxon>Eukaryota</taxon>
        <taxon>Fungi</taxon>
        <taxon>Dikarya</taxon>
        <taxon>Ascomycota</taxon>
        <taxon>Pezizomycotina</taxon>
        <taxon>Sordariomycetes</taxon>
        <taxon>Hypocreomycetidae</taxon>
        <taxon>Hypocreales</taxon>
        <taxon>Clavicipitaceae</taxon>
        <taxon>Metarhizium</taxon>
    </lineage>
</organism>
<keyword evidence="7" id="KW-0862">Zinc</keyword>
<dbReference type="Pfam" id="PF13639">
    <property type="entry name" value="zf-RING_2"/>
    <property type="match status" value="1"/>
</dbReference>
<evidence type="ECO:0000313" key="11">
    <source>
        <dbReference type="EMBL" id="EFZ04049.1"/>
    </source>
</evidence>
<evidence type="ECO:0000256" key="4">
    <source>
        <dbReference type="ARBA" id="ARBA00022723"/>
    </source>
</evidence>
<evidence type="ECO:0000256" key="2">
    <source>
        <dbReference type="ARBA" id="ARBA00012483"/>
    </source>
</evidence>
<reference evidence="11 12" key="1">
    <citation type="journal article" date="2011" name="PLoS Genet.">
        <title>Genome sequencing and comparative transcriptomics of the model entomopathogenic fungi Metarhizium anisopliae and M. acridum.</title>
        <authorList>
            <person name="Gao Q."/>
            <person name="Jin K."/>
            <person name="Ying S.H."/>
            <person name="Zhang Y."/>
            <person name="Xiao G."/>
            <person name="Shang Y."/>
            <person name="Duan Z."/>
            <person name="Hu X."/>
            <person name="Xie X.Q."/>
            <person name="Zhou G."/>
            <person name="Peng G."/>
            <person name="Luo Z."/>
            <person name="Huang W."/>
            <person name="Wang B."/>
            <person name="Fang W."/>
            <person name="Wang S."/>
            <person name="Zhong Y."/>
            <person name="Ma L.J."/>
            <person name="St Leger R.J."/>
            <person name="Zhao G.P."/>
            <person name="Pei Y."/>
            <person name="Feng M.G."/>
            <person name="Xia Y."/>
            <person name="Wang C."/>
        </authorList>
    </citation>
    <scope>NUCLEOTIDE SEQUENCE [LARGE SCALE GENOMIC DNA]</scope>
    <source>
        <strain evidence="12">ARSEF 23 / ATCC MYA-3075</strain>
    </source>
</reference>
<dbReference type="EC" id="2.3.2.27" evidence="2"/>
<feature type="region of interest" description="Disordered" evidence="9">
    <location>
        <begin position="375"/>
        <end position="437"/>
    </location>
</feature>
<dbReference type="OrthoDB" id="8062037at2759"/>
<feature type="compositionally biased region" description="Polar residues" evidence="9">
    <location>
        <begin position="404"/>
        <end position="419"/>
    </location>
</feature>
<feature type="compositionally biased region" description="Basic and acidic residues" evidence="9">
    <location>
        <begin position="474"/>
        <end position="483"/>
    </location>
</feature>
<feature type="compositionally biased region" description="Basic and acidic residues" evidence="9">
    <location>
        <begin position="128"/>
        <end position="140"/>
    </location>
</feature>
<comment type="caution">
    <text evidence="11">The sequence shown here is derived from an EMBL/GenBank/DDBJ whole genome shotgun (WGS) entry which is preliminary data.</text>
</comment>
<feature type="domain" description="RING-type" evidence="10">
    <location>
        <begin position="329"/>
        <end position="370"/>
    </location>
</feature>
<evidence type="ECO:0000313" key="12">
    <source>
        <dbReference type="Proteomes" id="UP000002498"/>
    </source>
</evidence>
<comment type="catalytic activity">
    <reaction evidence="1">
        <text>S-ubiquitinyl-[E2 ubiquitin-conjugating enzyme]-L-cysteine + [acceptor protein]-L-lysine = [E2 ubiquitin-conjugating enzyme]-L-cysteine + N(6)-ubiquitinyl-[acceptor protein]-L-lysine.</text>
        <dbReference type="EC" id="2.3.2.27"/>
    </reaction>
</comment>
<dbReference type="PANTHER" id="PTHR45931:SF3">
    <property type="entry name" value="RING ZINC FINGER-CONTAINING PROTEIN"/>
    <property type="match status" value="1"/>
</dbReference>
<sequence>MASRADHDGHLDADAGREVVFCHACSNEWYRDDHGLICPNCESEVTEIVRPSKTMAVLVCNCVVWTNGSHADHHVQVNSDNDPRQMDNSSASSSPGLPPLRHADDSDPDEADIEEHMGPQGFHFRRSTRTDPDDRHHDPSVDPVLQRFQDMIQSFSQPRRSEGTSLFGRPDNDSYSPPRFRRTTITSGTFGGGTASVTIFSGPVFGSRGAGGVGEDGDESTNPNNLDPFQTLFSNVIRDLGPPDGAGEGGPQFGLARSLQEILNHFSPANAMMGDAVYSQEALDRIVTQLMETTSQSNAAPRASNEAIANLDRKTVDKGFLGPEGKAECSICIDAMKVGEVATYLPCKHWFHDECIVPWLKQHNTCPVCRTPIEKGQQRQENNSGESGTGAAGAPGPSNIRFHVQSSTPPANFSRNNSDQSRDIGNRSENGYDTPTGRAAADLVSSVNLDPQSRPSNPSQSRLNEALRSVANTQRERENDRRNRANMSEMSYDTSRMQRRTSHSPPSPRAFNLAEQGARMRQRSPSENDRRGNGDRETRRQSGALSWLRERFAGGNGSGGSQGSSRDEQQP</sequence>
<dbReference type="GO" id="GO:0006511">
    <property type="term" value="P:ubiquitin-dependent protein catabolic process"/>
    <property type="evidence" value="ECO:0007669"/>
    <property type="project" value="TreeGrafter"/>
</dbReference>
<reference evidence="11 12" key="2">
    <citation type="journal article" date="2014" name="Proc. Natl. Acad. Sci. U.S.A.">
        <title>Trajectory and genomic determinants of fungal-pathogen speciation and host adaptation.</title>
        <authorList>
            <person name="Hu X."/>
            <person name="Xiao G."/>
            <person name="Zheng P."/>
            <person name="Shang Y."/>
            <person name="Su Y."/>
            <person name="Zhang X."/>
            <person name="Liu X."/>
            <person name="Zhan S."/>
            <person name="St Leger R.J."/>
            <person name="Wang C."/>
        </authorList>
    </citation>
    <scope>GENOME REANNOTATION</scope>
    <source>
        <strain evidence="12">ARSEF 23 / ATCC MYA-3075</strain>
    </source>
</reference>
<dbReference type="Proteomes" id="UP000002498">
    <property type="component" value="Unassembled WGS sequence"/>
</dbReference>
<dbReference type="GO" id="GO:0008270">
    <property type="term" value="F:zinc ion binding"/>
    <property type="evidence" value="ECO:0007669"/>
    <property type="project" value="UniProtKB-KW"/>
</dbReference>
<evidence type="ECO:0000256" key="7">
    <source>
        <dbReference type="ARBA" id="ARBA00022833"/>
    </source>
</evidence>
<dbReference type="Gene3D" id="3.30.40.10">
    <property type="entry name" value="Zinc/RING finger domain, C3HC4 (zinc finger)"/>
    <property type="match status" value="1"/>
</dbReference>
<dbReference type="KEGG" id="maj:MAA_01123"/>
<evidence type="ECO:0000259" key="10">
    <source>
        <dbReference type="PROSITE" id="PS50089"/>
    </source>
</evidence>
<evidence type="ECO:0000256" key="3">
    <source>
        <dbReference type="ARBA" id="ARBA00022679"/>
    </source>
</evidence>
<keyword evidence="5 8" id="KW-0863">Zinc-finger</keyword>
<evidence type="ECO:0000256" key="6">
    <source>
        <dbReference type="ARBA" id="ARBA00022786"/>
    </source>
</evidence>
<dbReference type="InterPro" id="IPR051834">
    <property type="entry name" value="RING_finger_E3_ligase"/>
</dbReference>
<keyword evidence="4" id="KW-0479">Metal-binding</keyword>
<feature type="region of interest" description="Disordered" evidence="9">
    <location>
        <begin position="73"/>
        <end position="141"/>
    </location>
</feature>
<dbReference type="PANTHER" id="PTHR45931">
    <property type="entry name" value="SI:CH211-59O9.10"/>
    <property type="match status" value="1"/>
</dbReference>
<evidence type="ECO:0000256" key="5">
    <source>
        <dbReference type="ARBA" id="ARBA00022771"/>
    </source>
</evidence>
<keyword evidence="6" id="KW-0833">Ubl conjugation pathway</keyword>
<dbReference type="GeneID" id="19255409"/>
<dbReference type="CDD" id="cd16454">
    <property type="entry name" value="RING-H2_PA-TM-RING"/>
    <property type="match status" value="1"/>
</dbReference>
<feature type="compositionally biased region" description="Basic and acidic residues" evidence="9">
    <location>
        <begin position="73"/>
        <end position="85"/>
    </location>
</feature>
<dbReference type="EMBL" id="ADNJ02000008">
    <property type="protein sequence ID" value="EFZ04049.1"/>
    <property type="molecule type" value="Genomic_DNA"/>
</dbReference>
<feature type="compositionally biased region" description="Basic and acidic residues" evidence="9">
    <location>
        <begin position="524"/>
        <end position="540"/>
    </location>
</feature>
<dbReference type="GO" id="GO:0005634">
    <property type="term" value="C:nucleus"/>
    <property type="evidence" value="ECO:0007669"/>
    <property type="project" value="TreeGrafter"/>
</dbReference>
<accession>E9EMN0</accession>